<dbReference type="EMBL" id="JARPOI010000010">
    <property type="protein sequence ID" value="KAJ9170145.1"/>
    <property type="molecule type" value="Genomic_DNA"/>
</dbReference>
<evidence type="ECO:0000313" key="4">
    <source>
        <dbReference type="Proteomes" id="UP001174677"/>
    </source>
</evidence>
<feature type="region of interest" description="Disordered" evidence="1">
    <location>
        <begin position="106"/>
        <end position="191"/>
    </location>
</feature>
<keyword evidence="2" id="KW-1133">Transmembrane helix</keyword>
<feature type="compositionally biased region" description="Polar residues" evidence="1">
    <location>
        <begin position="165"/>
        <end position="191"/>
    </location>
</feature>
<protein>
    <submittedName>
        <fullName evidence="3">Uncharacterized protein</fullName>
    </submittedName>
</protein>
<dbReference type="InterPro" id="IPR040411">
    <property type="entry name" value="At5g23160-like"/>
</dbReference>
<keyword evidence="2" id="KW-0812">Transmembrane</keyword>
<organism evidence="3 4">
    <name type="scientific">Hevea brasiliensis</name>
    <name type="common">Para rubber tree</name>
    <name type="synonym">Siphonia brasiliensis</name>
    <dbReference type="NCBI Taxonomy" id="3981"/>
    <lineage>
        <taxon>Eukaryota</taxon>
        <taxon>Viridiplantae</taxon>
        <taxon>Streptophyta</taxon>
        <taxon>Embryophyta</taxon>
        <taxon>Tracheophyta</taxon>
        <taxon>Spermatophyta</taxon>
        <taxon>Magnoliopsida</taxon>
        <taxon>eudicotyledons</taxon>
        <taxon>Gunneridae</taxon>
        <taxon>Pentapetalae</taxon>
        <taxon>rosids</taxon>
        <taxon>fabids</taxon>
        <taxon>Malpighiales</taxon>
        <taxon>Euphorbiaceae</taxon>
        <taxon>Crotonoideae</taxon>
        <taxon>Micrandreae</taxon>
        <taxon>Hevea</taxon>
    </lineage>
</organism>
<gene>
    <name evidence="3" type="ORF">P3X46_018273</name>
</gene>
<proteinExistence type="predicted"/>
<feature type="compositionally biased region" description="Low complexity" evidence="1">
    <location>
        <begin position="140"/>
        <end position="164"/>
    </location>
</feature>
<keyword evidence="4" id="KW-1185">Reference proteome</keyword>
<accession>A0ABQ9LRI4</accession>
<evidence type="ECO:0000313" key="3">
    <source>
        <dbReference type="EMBL" id="KAJ9170145.1"/>
    </source>
</evidence>
<name>A0ABQ9LRI4_HEVBR</name>
<comment type="caution">
    <text evidence="3">The sequence shown here is derived from an EMBL/GenBank/DDBJ whole genome shotgun (WGS) entry which is preliminary data.</text>
</comment>
<feature type="compositionally biased region" description="Low complexity" evidence="1">
    <location>
        <begin position="114"/>
        <end position="126"/>
    </location>
</feature>
<reference evidence="3 4" key="1">
    <citation type="journal article" date="2023" name="Plant Biotechnol. J.">
        <title>Chromosome-level wild Hevea brasiliensis genome provides new tools for genomic-assisted breeding and valuable loci to elevate rubber yield.</title>
        <authorList>
            <person name="Cheng H."/>
            <person name="Song X."/>
            <person name="Hu Y."/>
            <person name="Wu T."/>
            <person name="Yang Q."/>
            <person name="An Z."/>
            <person name="Feng S."/>
            <person name="Deng Z."/>
            <person name="Wu W."/>
            <person name="Zeng X."/>
            <person name="Tu M."/>
            <person name="Wang X."/>
            <person name="Huang H."/>
        </authorList>
    </citation>
    <scope>NUCLEOTIDE SEQUENCE [LARGE SCALE GENOMIC DNA]</scope>
    <source>
        <strain evidence="3">MT/VB/25A 57/8</strain>
    </source>
</reference>
<dbReference type="Proteomes" id="UP001174677">
    <property type="component" value="Chromosome 10"/>
</dbReference>
<evidence type="ECO:0000256" key="2">
    <source>
        <dbReference type="SAM" id="Phobius"/>
    </source>
</evidence>
<feature type="transmembrane region" description="Helical" evidence="2">
    <location>
        <begin position="198"/>
        <end position="227"/>
    </location>
</feature>
<dbReference type="PANTHER" id="PTHR34379">
    <property type="entry name" value="OS07G0553800 PROTEIN"/>
    <property type="match status" value="1"/>
</dbReference>
<keyword evidence="2" id="KW-0472">Membrane</keyword>
<evidence type="ECO:0000256" key="1">
    <source>
        <dbReference type="SAM" id="MobiDB-lite"/>
    </source>
</evidence>
<dbReference type="PANTHER" id="PTHR34379:SF15">
    <property type="entry name" value="PROTEIN, PUTATIVE-RELATED"/>
    <property type="match status" value="1"/>
</dbReference>
<sequence length="277" mass="30942">MKDVSRNKFLLCFRPVIDMDRFVLDSKAAVKRSNNQHLSYVGAEQNKNVKHLRSKSSLLDYKSSTNSENSLIIHSPRKTCLSRLIKAVSFQSILPKKVRDERGLSQDLYGSKHNSSSSNSTESLNTSDDDSVNNVEIKTSKVSSPSSSSSSSFSSCSSGSTSISQPNNISKSLSNTMDYSRTNQEQESNPKTMGNTGIYLLLFSLTVTAFLGKLFAIFFTSILLYFVSRKHVLYSISPAGYLTSLPQRKESKEYAIIMEGVLEKDQNQLQRSYKFLT</sequence>